<name>A0ACD1G7U0_9EURO</name>
<reference evidence="1" key="1">
    <citation type="submission" date="2018-02" db="EMBL/GenBank/DDBJ databases">
        <title>The genomes of Aspergillus section Nigri reveals drivers in fungal speciation.</title>
        <authorList>
            <consortium name="DOE Joint Genome Institute"/>
            <person name="Vesth T.C."/>
            <person name="Nybo J."/>
            <person name="Theobald S."/>
            <person name="Brandl J."/>
            <person name="Frisvad J.C."/>
            <person name="Nielsen K.F."/>
            <person name="Lyhne E.K."/>
            <person name="Kogle M.E."/>
            <person name="Kuo A."/>
            <person name="Riley R."/>
            <person name="Clum A."/>
            <person name="Nolan M."/>
            <person name="Lipzen A."/>
            <person name="Salamov A."/>
            <person name="Henrissat B."/>
            <person name="Wiebenga A."/>
            <person name="De vries R.P."/>
            <person name="Grigoriev I.V."/>
            <person name="Mortensen U.H."/>
            <person name="Andersen M.R."/>
            <person name="Baker S.E."/>
        </authorList>
    </citation>
    <scope>NUCLEOTIDE SEQUENCE</scope>
    <source>
        <strain evidence="1">CBS 621.78</strain>
    </source>
</reference>
<sequence>MAKGRKISKPPKSKDEGRVDDGAQHGVTHEAKHDTESDSNTPAVPPTDVDDDDMDLDADDGLRDVEDKTRHQTKHEAQAEAVPEIRVDTEQRSDPETNPTNPTNPDEDSDIEELPWKAIQARPILIFPQWPEGATEEELKQYNERKKEASEKAKRKSNKHKQGRAQRTFNVSEERAAVNTEISALLTQTQGDVIEIDHLGCIQESLITAGLSQLGAGPSIPQFWGNHPVKLALLKPLANSETLAECTNHKTDFCADHSEPGQMCLDIYCLGRAWRQELLKAPPMSFLIFDLTIPVIKYQGKGKARAKDTDETEPQLAWGDCERPCLVVSMREVIHIATTIATTMKIRGKNSTRFAVMYDPAQLIRLDEMIELKEKLRALSP</sequence>
<dbReference type="EMBL" id="KZ825346">
    <property type="protein sequence ID" value="RAH45342.1"/>
    <property type="molecule type" value="Genomic_DNA"/>
</dbReference>
<keyword evidence="2" id="KW-1185">Reference proteome</keyword>
<protein>
    <submittedName>
        <fullName evidence="1">Uncharacterized protein</fullName>
    </submittedName>
</protein>
<dbReference type="Proteomes" id="UP000249057">
    <property type="component" value="Unassembled WGS sequence"/>
</dbReference>
<accession>A0ACD1G7U0</accession>
<proteinExistence type="predicted"/>
<evidence type="ECO:0000313" key="1">
    <source>
        <dbReference type="EMBL" id="RAH45342.1"/>
    </source>
</evidence>
<gene>
    <name evidence="1" type="ORF">BO95DRAFT_464145</name>
</gene>
<organism evidence="1 2">
    <name type="scientific">Aspergillus brunneoviolaceus CBS 621.78</name>
    <dbReference type="NCBI Taxonomy" id="1450534"/>
    <lineage>
        <taxon>Eukaryota</taxon>
        <taxon>Fungi</taxon>
        <taxon>Dikarya</taxon>
        <taxon>Ascomycota</taxon>
        <taxon>Pezizomycotina</taxon>
        <taxon>Eurotiomycetes</taxon>
        <taxon>Eurotiomycetidae</taxon>
        <taxon>Eurotiales</taxon>
        <taxon>Aspergillaceae</taxon>
        <taxon>Aspergillus</taxon>
        <taxon>Aspergillus subgen. Circumdati</taxon>
    </lineage>
</organism>
<evidence type="ECO:0000313" key="2">
    <source>
        <dbReference type="Proteomes" id="UP000249057"/>
    </source>
</evidence>